<sequence>MHPTWNDRSRTAEIKENFVNYPVNTIETAPEAARPTLVAAQKGFGFLPNLLAVMSTAPALLEGYLTLSKIFDGSSLSAAERQVVLLAVSRENGCAYCMSVHTAIAGMQNVPADAVNAIRDDATIPDPKLEALRRFAAAVTRARGWVSEEDSAAFLAAGYGPQQVLEVVLGVGLKTISNYTTHIAKTPLDAAFKPLEWSGAA</sequence>
<dbReference type="InterPro" id="IPR004675">
    <property type="entry name" value="AhpD_core"/>
</dbReference>
<dbReference type="InterPro" id="IPR029032">
    <property type="entry name" value="AhpD-like"/>
</dbReference>
<dbReference type="PANTHER" id="PTHR35446:SF3">
    <property type="entry name" value="CMD DOMAIN-CONTAINING PROTEIN"/>
    <property type="match status" value="1"/>
</dbReference>
<proteinExistence type="predicted"/>
<dbReference type="Proteomes" id="UP000587524">
    <property type="component" value="Unassembled WGS sequence"/>
</dbReference>
<organism evidence="2 3">
    <name type="scientific">Aminobacter ciceronei</name>
    <dbReference type="NCBI Taxonomy" id="150723"/>
    <lineage>
        <taxon>Bacteria</taxon>
        <taxon>Pseudomonadati</taxon>
        <taxon>Pseudomonadota</taxon>
        <taxon>Alphaproteobacteria</taxon>
        <taxon>Hyphomicrobiales</taxon>
        <taxon>Phyllobacteriaceae</taxon>
        <taxon>Aminobacter</taxon>
    </lineage>
</organism>
<evidence type="ECO:0000259" key="1">
    <source>
        <dbReference type="Pfam" id="PF02627"/>
    </source>
</evidence>
<keyword evidence="2" id="KW-0575">Peroxidase</keyword>
<keyword evidence="3" id="KW-1185">Reference proteome</keyword>
<dbReference type="GO" id="GO:0004601">
    <property type="term" value="F:peroxidase activity"/>
    <property type="evidence" value="ECO:0007669"/>
    <property type="project" value="UniProtKB-KW"/>
</dbReference>
<dbReference type="EMBL" id="JACJHZ010000015">
    <property type="protein sequence ID" value="MBA9021369.1"/>
    <property type="molecule type" value="Genomic_DNA"/>
</dbReference>
<evidence type="ECO:0000313" key="2">
    <source>
        <dbReference type="EMBL" id="MBA9021369.1"/>
    </source>
</evidence>
<dbReference type="Pfam" id="PF02627">
    <property type="entry name" value="CMD"/>
    <property type="match status" value="1"/>
</dbReference>
<dbReference type="PANTHER" id="PTHR35446">
    <property type="entry name" value="SI:CH211-175M2.5"/>
    <property type="match status" value="1"/>
</dbReference>
<feature type="domain" description="Carboxymuconolactone decarboxylase-like" evidence="1">
    <location>
        <begin position="70"/>
        <end position="136"/>
    </location>
</feature>
<dbReference type="SUPFAM" id="SSF69118">
    <property type="entry name" value="AhpD-like"/>
    <property type="match status" value="1"/>
</dbReference>
<dbReference type="RefSeq" id="WP_210283796.1">
    <property type="nucleotide sequence ID" value="NZ_JACJHY010000015.1"/>
</dbReference>
<dbReference type="NCBIfam" id="TIGR00778">
    <property type="entry name" value="ahpD_dom"/>
    <property type="match status" value="1"/>
</dbReference>
<evidence type="ECO:0000313" key="3">
    <source>
        <dbReference type="Proteomes" id="UP000587524"/>
    </source>
</evidence>
<accession>A0ABR6C8W7</accession>
<reference evidence="2 3" key="1">
    <citation type="submission" date="2020-08" db="EMBL/GenBank/DDBJ databases">
        <title>Genomic Encyclopedia of Type Strains, Phase IV (KMG-IV): sequencing the most valuable type-strain genomes for metagenomic binning, comparative biology and taxonomic classification.</title>
        <authorList>
            <person name="Goeker M."/>
        </authorList>
    </citation>
    <scope>NUCLEOTIDE SEQUENCE [LARGE SCALE GENOMIC DNA]</scope>
    <source>
        <strain evidence="2 3">DSM 17455</strain>
    </source>
</reference>
<protein>
    <submittedName>
        <fullName evidence="2">Peroxidase-related enzyme</fullName>
    </submittedName>
</protein>
<dbReference type="Gene3D" id="1.20.1290.10">
    <property type="entry name" value="AhpD-like"/>
    <property type="match status" value="1"/>
</dbReference>
<keyword evidence="2" id="KW-0560">Oxidoreductase</keyword>
<name>A0ABR6C8W7_9HYPH</name>
<comment type="caution">
    <text evidence="2">The sequence shown here is derived from an EMBL/GenBank/DDBJ whole genome shotgun (WGS) entry which is preliminary data.</text>
</comment>
<gene>
    <name evidence="2" type="ORF">HNQ97_003375</name>
</gene>
<dbReference type="InterPro" id="IPR003779">
    <property type="entry name" value="CMD-like"/>
</dbReference>